<evidence type="ECO:0000313" key="2">
    <source>
        <dbReference type="EMBL" id="MBF1165841.1"/>
    </source>
</evidence>
<accession>A0A930G049</accession>
<evidence type="ECO:0000256" key="1">
    <source>
        <dbReference type="SAM" id="SignalP"/>
    </source>
</evidence>
<dbReference type="EMBL" id="JABZMI010000288">
    <property type="protein sequence ID" value="MBF1165841.1"/>
    <property type="molecule type" value="Genomic_DNA"/>
</dbReference>
<name>A0A930G049_9RHOO</name>
<evidence type="ECO:0008006" key="4">
    <source>
        <dbReference type="Google" id="ProtNLM"/>
    </source>
</evidence>
<organism evidence="2 3">
    <name type="scientific">Dechloromonas agitata</name>
    <dbReference type="NCBI Taxonomy" id="73030"/>
    <lineage>
        <taxon>Bacteria</taxon>
        <taxon>Pseudomonadati</taxon>
        <taxon>Pseudomonadota</taxon>
        <taxon>Betaproteobacteria</taxon>
        <taxon>Rhodocyclales</taxon>
        <taxon>Azonexaceae</taxon>
        <taxon>Dechloromonas</taxon>
    </lineage>
</organism>
<proteinExistence type="predicted"/>
<feature type="chain" id="PRO_5036883927" description="DUF922 domain-containing protein" evidence="1">
    <location>
        <begin position="22"/>
        <end position="229"/>
    </location>
</feature>
<dbReference type="Proteomes" id="UP000718593">
    <property type="component" value="Unassembled WGS sequence"/>
</dbReference>
<dbReference type="AlphaFoldDB" id="A0A930G049"/>
<feature type="signal peptide" evidence="1">
    <location>
        <begin position="1"/>
        <end position="21"/>
    </location>
</feature>
<gene>
    <name evidence="2" type="ORF">HXL68_12485</name>
</gene>
<keyword evidence="1" id="KW-0732">Signal</keyword>
<sequence length="229" mass="25374">MSARRTSPLWLGLLAALPAWAADPCDELPKPSVVVKRQESLPEFNLRYGYRALTNLGSAKARPGQQVLGLTRGNASVRFASTTPVIVSTDGRWECASPQITLTYGFAPLTVHVAREFPPDTCAYKEIHAHEMRHVETYQAHLAAIEQDLTATLNRRFAGTSPWRGQAGQLARRLQQELDTRWLPYVQREIAKVEAAQALIDTPEEYDRVANACDGEISKRLKPGKAATP</sequence>
<evidence type="ECO:0000313" key="3">
    <source>
        <dbReference type="Proteomes" id="UP000718593"/>
    </source>
</evidence>
<reference evidence="2" key="1">
    <citation type="submission" date="2020-04" db="EMBL/GenBank/DDBJ databases">
        <title>Deep metagenomics examines the oral microbiome during advanced dental caries in children, revealing novel taxa and co-occurrences with host molecules.</title>
        <authorList>
            <person name="Baker J.L."/>
            <person name="Morton J.T."/>
            <person name="Dinis M."/>
            <person name="Alvarez R."/>
            <person name="Tran N.C."/>
            <person name="Knight R."/>
            <person name="Edlund A."/>
        </authorList>
    </citation>
    <scope>NUCLEOTIDE SEQUENCE</scope>
    <source>
        <strain evidence="2">JCVI_32_bin.24</strain>
    </source>
</reference>
<comment type="caution">
    <text evidence="2">The sequence shown here is derived from an EMBL/GenBank/DDBJ whole genome shotgun (WGS) entry which is preliminary data.</text>
</comment>
<protein>
    <recommendedName>
        <fullName evidence="4">DUF922 domain-containing protein</fullName>
    </recommendedName>
</protein>